<keyword evidence="1" id="KW-0472">Membrane</keyword>
<organism evidence="2 3">
    <name type="scientific">Microlunatus parietis</name>
    <dbReference type="NCBI Taxonomy" id="682979"/>
    <lineage>
        <taxon>Bacteria</taxon>
        <taxon>Bacillati</taxon>
        <taxon>Actinomycetota</taxon>
        <taxon>Actinomycetes</taxon>
        <taxon>Propionibacteriales</taxon>
        <taxon>Propionibacteriaceae</taxon>
        <taxon>Microlunatus</taxon>
    </lineage>
</organism>
<evidence type="ECO:0000313" key="2">
    <source>
        <dbReference type="EMBL" id="NYE69593.1"/>
    </source>
</evidence>
<feature type="transmembrane region" description="Helical" evidence="1">
    <location>
        <begin position="140"/>
        <end position="161"/>
    </location>
</feature>
<comment type="caution">
    <text evidence="2">The sequence shown here is derived from an EMBL/GenBank/DDBJ whole genome shotgun (WGS) entry which is preliminary data.</text>
</comment>
<accession>A0A7Y9I3M4</accession>
<evidence type="ECO:0000313" key="3">
    <source>
        <dbReference type="Proteomes" id="UP000569914"/>
    </source>
</evidence>
<dbReference type="AlphaFoldDB" id="A0A7Y9I3M4"/>
<feature type="transmembrane region" description="Helical" evidence="1">
    <location>
        <begin position="173"/>
        <end position="193"/>
    </location>
</feature>
<keyword evidence="1" id="KW-0812">Transmembrane</keyword>
<feature type="transmembrane region" description="Helical" evidence="1">
    <location>
        <begin position="67"/>
        <end position="91"/>
    </location>
</feature>
<keyword evidence="3" id="KW-1185">Reference proteome</keyword>
<reference evidence="2 3" key="1">
    <citation type="submission" date="2020-07" db="EMBL/GenBank/DDBJ databases">
        <title>Sequencing the genomes of 1000 actinobacteria strains.</title>
        <authorList>
            <person name="Klenk H.-P."/>
        </authorList>
    </citation>
    <scope>NUCLEOTIDE SEQUENCE [LARGE SCALE GENOMIC DNA]</scope>
    <source>
        <strain evidence="2 3">DSM 22083</strain>
    </source>
</reference>
<proteinExistence type="predicted"/>
<gene>
    <name evidence="2" type="ORF">BKA15_000922</name>
</gene>
<feature type="transmembrane region" description="Helical" evidence="1">
    <location>
        <begin position="199"/>
        <end position="217"/>
    </location>
</feature>
<evidence type="ECO:0008006" key="4">
    <source>
        <dbReference type="Google" id="ProtNLM"/>
    </source>
</evidence>
<protein>
    <recommendedName>
        <fullName evidence="4">DUF4386 family protein</fullName>
    </recommendedName>
</protein>
<dbReference type="EMBL" id="JACCBU010000001">
    <property type="protein sequence ID" value="NYE69593.1"/>
    <property type="molecule type" value="Genomic_DNA"/>
</dbReference>
<sequence>MSNTVTSTAGMGVGRAVPALVGAAGFVLVYLISGPISSSFATSTAPQPNVSGEETRAWLIENTMASAVQAILMLVSVAFLALFVASVAAITRSADGPARRWSIAAGTAAVAGIVISSVLSLVLGGLVAGLSPDAVVAFRTANFIAGGTAHVALLGLFALAASRIPGMSKPVRIFAIVVAVIAVGSLASLAIYYASILILAGRLLGMAWCVAAAISLARRLKHFPPA</sequence>
<feature type="transmembrane region" description="Helical" evidence="1">
    <location>
        <begin position="12"/>
        <end position="32"/>
    </location>
</feature>
<feature type="transmembrane region" description="Helical" evidence="1">
    <location>
        <begin position="103"/>
        <end position="128"/>
    </location>
</feature>
<keyword evidence="1" id="KW-1133">Transmembrane helix</keyword>
<dbReference type="RefSeq" id="WP_179748472.1">
    <property type="nucleotide sequence ID" value="NZ_JACCBU010000001.1"/>
</dbReference>
<name>A0A7Y9I3M4_9ACTN</name>
<dbReference type="Proteomes" id="UP000569914">
    <property type="component" value="Unassembled WGS sequence"/>
</dbReference>
<evidence type="ECO:0000256" key="1">
    <source>
        <dbReference type="SAM" id="Phobius"/>
    </source>
</evidence>